<feature type="transmembrane region" description="Helical" evidence="6">
    <location>
        <begin position="314"/>
        <end position="333"/>
    </location>
</feature>
<protein>
    <recommendedName>
        <fullName evidence="11">Competence protein ComEC</fullName>
    </recommendedName>
</protein>
<dbReference type="EMBL" id="PDLO01000004">
    <property type="protein sequence ID" value="PHK98334.1"/>
    <property type="molecule type" value="Genomic_DNA"/>
</dbReference>
<comment type="caution">
    <text evidence="9">The sequence shown here is derived from an EMBL/GenBank/DDBJ whole genome shotgun (WGS) entry which is preliminary data.</text>
</comment>
<evidence type="ECO:0000256" key="5">
    <source>
        <dbReference type="ARBA" id="ARBA00023136"/>
    </source>
</evidence>
<feature type="transmembrane region" description="Helical" evidence="6">
    <location>
        <begin position="374"/>
        <end position="393"/>
    </location>
</feature>
<keyword evidence="10" id="KW-1185">Reference proteome</keyword>
<keyword evidence="3 6" id="KW-0812">Transmembrane</keyword>
<feature type="transmembrane region" description="Helical" evidence="6">
    <location>
        <begin position="532"/>
        <end position="554"/>
    </location>
</feature>
<feature type="transmembrane region" description="Helical" evidence="6">
    <location>
        <begin position="277"/>
        <end position="302"/>
    </location>
</feature>
<keyword evidence="4 6" id="KW-1133">Transmembrane helix</keyword>
<evidence type="ECO:0000259" key="7">
    <source>
        <dbReference type="Pfam" id="PF03772"/>
    </source>
</evidence>
<dbReference type="GO" id="GO:0005886">
    <property type="term" value="C:plasma membrane"/>
    <property type="evidence" value="ECO:0007669"/>
    <property type="project" value="UniProtKB-SubCell"/>
</dbReference>
<proteinExistence type="predicted"/>
<organism evidence="9 10">
    <name type="scientific">Neolewinella marina</name>
    <dbReference type="NCBI Taxonomy" id="438751"/>
    <lineage>
        <taxon>Bacteria</taxon>
        <taxon>Pseudomonadati</taxon>
        <taxon>Bacteroidota</taxon>
        <taxon>Saprospiria</taxon>
        <taxon>Saprospirales</taxon>
        <taxon>Lewinellaceae</taxon>
        <taxon>Neolewinella</taxon>
    </lineage>
</organism>
<feature type="domain" description="ComEC/Rec2-related protein" evidence="7">
    <location>
        <begin position="256"/>
        <end position="525"/>
    </location>
</feature>
<keyword evidence="2" id="KW-1003">Cell membrane</keyword>
<dbReference type="PANTHER" id="PTHR30619">
    <property type="entry name" value="DNA INTERNALIZATION/COMPETENCE PROTEIN COMEC/REC2"/>
    <property type="match status" value="1"/>
</dbReference>
<keyword evidence="5 6" id="KW-0472">Membrane</keyword>
<evidence type="ECO:0000256" key="3">
    <source>
        <dbReference type="ARBA" id="ARBA00022692"/>
    </source>
</evidence>
<feature type="domain" description="DUF4131" evidence="8">
    <location>
        <begin position="57"/>
        <end position="215"/>
    </location>
</feature>
<feature type="transmembrane region" description="Helical" evidence="6">
    <location>
        <begin position="24"/>
        <end position="45"/>
    </location>
</feature>
<accession>A0A2G0CED2</accession>
<dbReference type="Pfam" id="PF13567">
    <property type="entry name" value="DUF4131"/>
    <property type="match status" value="1"/>
</dbReference>
<dbReference type="Proteomes" id="UP000226437">
    <property type="component" value="Unassembled WGS sequence"/>
</dbReference>
<feature type="transmembrane region" description="Helical" evidence="6">
    <location>
        <begin position="413"/>
        <end position="431"/>
    </location>
</feature>
<dbReference type="NCBIfam" id="TIGR00360">
    <property type="entry name" value="ComEC_N-term"/>
    <property type="match status" value="1"/>
</dbReference>
<feature type="transmembrane region" description="Helical" evidence="6">
    <location>
        <begin position="470"/>
        <end position="493"/>
    </location>
</feature>
<evidence type="ECO:0008006" key="11">
    <source>
        <dbReference type="Google" id="ProtNLM"/>
    </source>
</evidence>
<evidence type="ECO:0000256" key="6">
    <source>
        <dbReference type="SAM" id="Phobius"/>
    </source>
</evidence>
<feature type="transmembrane region" description="Helical" evidence="6">
    <location>
        <begin position="51"/>
        <end position="71"/>
    </location>
</feature>
<dbReference type="InterPro" id="IPR004477">
    <property type="entry name" value="ComEC_N"/>
</dbReference>
<dbReference type="Pfam" id="PF03772">
    <property type="entry name" value="Competence"/>
    <property type="match status" value="1"/>
</dbReference>
<reference evidence="9 10" key="1">
    <citation type="submission" date="2017-10" db="EMBL/GenBank/DDBJ databases">
        <title>The draft genome sequence of Lewinella marina KCTC 32374.</title>
        <authorList>
            <person name="Wang K."/>
        </authorList>
    </citation>
    <scope>NUCLEOTIDE SEQUENCE [LARGE SCALE GENOMIC DNA]</scope>
    <source>
        <strain evidence="9 10">MKG-38</strain>
    </source>
</reference>
<dbReference type="OrthoDB" id="9761531at2"/>
<comment type="subcellular location">
    <subcellularLocation>
        <location evidence="1">Cell membrane</location>
        <topology evidence="1">Multi-pass membrane protein</topology>
    </subcellularLocation>
</comment>
<dbReference type="PANTHER" id="PTHR30619:SF1">
    <property type="entry name" value="RECOMBINATION PROTEIN 2"/>
    <property type="match status" value="1"/>
</dbReference>
<dbReference type="InterPro" id="IPR052159">
    <property type="entry name" value="Competence_DNA_uptake"/>
</dbReference>
<name>A0A2G0CED2_9BACT</name>
<evidence type="ECO:0000313" key="10">
    <source>
        <dbReference type="Proteomes" id="UP000226437"/>
    </source>
</evidence>
<evidence type="ECO:0000256" key="4">
    <source>
        <dbReference type="ARBA" id="ARBA00022989"/>
    </source>
</evidence>
<evidence type="ECO:0000259" key="8">
    <source>
        <dbReference type="Pfam" id="PF13567"/>
    </source>
</evidence>
<evidence type="ECO:0000256" key="1">
    <source>
        <dbReference type="ARBA" id="ARBA00004651"/>
    </source>
</evidence>
<evidence type="ECO:0000313" key="9">
    <source>
        <dbReference type="EMBL" id="PHK98334.1"/>
    </source>
</evidence>
<dbReference type="InterPro" id="IPR025405">
    <property type="entry name" value="DUF4131"/>
</dbReference>
<feature type="transmembrane region" description="Helical" evidence="6">
    <location>
        <begin position="505"/>
        <end position="526"/>
    </location>
</feature>
<evidence type="ECO:0000256" key="2">
    <source>
        <dbReference type="ARBA" id="ARBA00022475"/>
    </source>
</evidence>
<gene>
    <name evidence="9" type="ORF">CGL56_11575</name>
</gene>
<feature type="transmembrane region" description="Helical" evidence="6">
    <location>
        <begin position="353"/>
        <end position="369"/>
    </location>
</feature>
<feature type="transmembrane region" description="Helical" evidence="6">
    <location>
        <begin position="438"/>
        <end position="458"/>
    </location>
</feature>
<sequence length="712" mass="76637">MGLQKAKNTIFQVVTPRFASDRPVIPWAAAPLLLPAAAVGGGIGVAAGLDYGFATAFGALSVGAWLFALALHLRPRPTPRRGTLSSLFLLLALFGFGGWYAAERHPLNQPDHFSHQLAAADLVTGEVTSVRPGARRTAVEVEVSALVDEQGARPASGKLLAYVTGGDSLEVGDQLLLSVSPERIPPPLNPEVFDYGAYLAGRSIYHRAYADAGEWLTVGDAPRRSLATLADRSRNAWFSTLTPYLQNDDLAVAAALIMGKRDLLGAEVRSAYADTGAIHVLAVSGLHVGILALIVVQLLGWLPRRPLWTGLRTVVTLAAVWYFALVTGLSASVQRAALMVSIVVVGKTLNRNNSIFNLLAIAALVMLLIQPKQLFQVGFQLSFAAVTGIALFARPLSRLLYLPGVLSRGWDAISVSTAAQLGTLPFALYYFGQFPVYFLLSGTLVIVFAYAVLGLGLLHGLLAMVGVGGAGLWLTGSLLQLVVGLQNAFIFFCQQLPGATLRLTDFSLVSAVGLLLLIACGAYLAFRPSHRARWVALGLGGTLGLCWLLGPVVWPAPPQFTVYHLPRTTLIDVFDGRSGLAIGDTVEEGQLDYQVAPLRRKLGVEFTAPLPFAADTSRRGAAIAYPLLRLLDWRVLVLDGEWPAYPDTAQWPAADLLLVRNGYRPHPLPRALATAPIVVDGSNAPYRARDWRRDYPAAHLTAEEGAYRYRRR</sequence>
<dbReference type="AlphaFoldDB" id="A0A2G0CED2"/>